<dbReference type="AlphaFoldDB" id="A0ABD3GVY0"/>
<gene>
    <name evidence="1" type="ORF">R1sor_001424</name>
</gene>
<accession>A0ABD3GVY0</accession>
<reference evidence="1 2" key="1">
    <citation type="submission" date="2024-09" db="EMBL/GenBank/DDBJ databases">
        <title>Chromosome-scale assembly of Riccia sorocarpa.</title>
        <authorList>
            <person name="Paukszto L."/>
        </authorList>
    </citation>
    <scope>NUCLEOTIDE SEQUENCE [LARGE SCALE GENOMIC DNA]</scope>
    <source>
        <strain evidence="1">LP-2024</strain>
        <tissue evidence="1">Aerial parts of the thallus</tissue>
    </source>
</reference>
<keyword evidence="2" id="KW-1185">Reference proteome</keyword>
<organism evidence="1 2">
    <name type="scientific">Riccia sorocarpa</name>
    <dbReference type="NCBI Taxonomy" id="122646"/>
    <lineage>
        <taxon>Eukaryota</taxon>
        <taxon>Viridiplantae</taxon>
        <taxon>Streptophyta</taxon>
        <taxon>Embryophyta</taxon>
        <taxon>Marchantiophyta</taxon>
        <taxon>Marchantiopsida</taxon>
        <taxon>Marchantiidae</taxon>
        <taxon>Marchantiales</taxon>
        <taxon>Ricciaceae</taxon>
        <taxon>Riccia</taxon>
    </lineage>
</organism>
<name>A0ABD3GVY0_9MARC</name>
<sequence length="282" mass="32196">MRYMARFLHGETTEWANTMLYIVHMGMKKWVKGRTYHWWTVEEDLPLLPSIPAKKDSTVGHLVKAWHRFRKFLTLSNTSWSLTGSLTFMQGPAKDVTRQWRLLSTFCGRAHRRWRSGFSWETRAEETSASFRIPTILLDTIDIAISTSRKGSCLIHVLAATLQSIWNDRNQKVSHNKNVSTPLELILQAARHEAECTVTRTGPEESWLKGLATLRELSHLLNQTDPAMRSQQGSNQLFDNHDLGRLGDSLTTLALGNPIQLEESLLSGSTNQEKYFDGFNVL</sequence>
<protein>
    <submittedName>
        <fullName evidence="1">Uncharacterized protein</fullName>
    </submittedName>
</protein>
<dbReference type="Proteomes" id="UP001633002">
    <property type="component" value="Unassembled WGS sequence"/>
</dbReference>
<evidence type="ECO:0000313" key="1">
    <source>
        <dbReference type="EMBL" id="KAL3683402.1"/>
    </source>
</evidence>
<comment type="caution">
    <text evidence="1">The sequence shown here is derived from an EMBL/GenBank/DDBJ whole genome shotgun (WGS) entry which is preliminary data.</text>
</comment>
<dbReference type="EMBL" id="JBJQOH010000006">
    <property type="protein sequence ID" value="KAL3683402.1"/>
    <property type="molecule type" value="Genomic_DNA"/>
</dbReference>
<proteinExistence type="predicted"/>
<evidence type="ECO:0000313" key="2">
    <source>
        <dbReference type="Proteomes" id="UP001633002"/>
    </source>
</evidence>